<proteinExistence type="inferred from homology"/>
<evidence type="ECO:0000256" key="9">
    <source>
        <dbReference type="ARBA" id="ARBA00022833"/>
    </source>
</evidence>
<dbReference type="InterPro" id="IPR047187">
    <property type="entry name" value="SF1_C_Upf1"/>
</dbReference>
<comment type="subcellular location">
    <subcellularLocation>
        <location evidence="1">Cytoplasm</location>
    </subcellularLocation>
</comment>
<dbReference type="PROSITE" id="PS51997">
    <property type="entry name" value="UPF1_CH_RICH"/>
    <property type="match status" value="1"/>
</dbReference>
<gene>
    <name evidence="14" type="ORF">AB1Y20_004783</name>
</gene>
<evidence type="ECO:0000256" key="5">
    <source>
        <dbReference type="ARBA" id="ARBA00022741"/>
    </source>
</evidence>
<evidence type="ECO:0000256" key="8">
    <source>
        <dbReference type="ARBA" id="ARBA00022806"/>
    </source>
</evidence>
<name>A0AB34J050_PRYPA</name>
<dbReference type="Gene3D" id="6.10.140.1240">
    <property type="match status" value="1"/>
</dbReference>
<evidence type="ECO:0000256" key="7">
    <source>
        <dbReference type="ARBA" id="ARBA00022801"/>
    </source>
</evidence>
<evidence type="ECO:0000256" key="10">
    <source>
        <dbReference type="ARBA" id="ARBA00022840"/>
    </source>
</evidence>
<dbReference type="PANTHER" id="PTHR10887:SF364">
    <property type="entry name" value="REGULATOR OF NONSENSE TRANSCRIPTS 1"/>
    <property type="match status" value="1"/>
</dbReference>
<keyword evidence="6" id="KW-0863">Zinc-finger</keyword>
<reference evidence="14 15" key="1">
    <citation type="journal article" date="2024" name="Science">
        <title>Giant polyketide synthase enzymes in the biosynthesis of giant marine polyether toxins.</title>
        <authorList>
            <person name="Fallon T.R."/>
            <person name="Shende V.V."/>
            <person name="Wierzbicki I.H."/>
            <person name="Pendleton A.L."/>
            <person name="Watervoot N.F."/>
            <person name="Auber R.P."/>
            <person name="Gonzalez D.J."/>
            <person name="Wisecaver J.H."/>
            <person name="Moore B.S."/>
        </authorList>
    </citation>
    <scope>NUCLEOTIDE SEQUENCE [LARGE SCALE GENOMIC DNA]</scope>
    <source>
        <strain evidence="14 15">12B1</strain>
    </source>
</reference>
<feature type="region of interest" description="Disordered" evidence="12">
    <location>
        <begin position="1"/>
        <end position="58"/>
    </location>
</feature>
<keyword evidence="8" id="KW-0347">Helicase</keyword>
<sequence length="1090" mass="120121">MAFSQGDAFAHGGLASQPFEFETQEDGASQAQTFNFVDDDDDDYASTEPLSSHAVGAGGRRALPSAGAELDEGYDHAGGVDGGDASLNFVEDDADDAASAKLPYWKCEYCNIHTPAAVVKCCATGKWFCNYKPPGLPASCIVYHLVRSKHNEVMLHKESPLGEITLECFLTGAKNVFQLGFVPVKEDLVVLLARDTEVSRSEYDWDLSKWAPLVQEKELVQWLVKKPSDAEALRARPCNVAQINKLEELWRTNPSAQLQDVVLGEGGTLSDAEPTPVQMLYEDAYQYQNIMGPLVKLEADYDKHMKETQTQENVSVRWDMGLNKKRIAYFQFCTPEAELRLLTGDELSIRHPGDATHPSWQSNGTVVRLSHSEEVGIELRNGDAAPIDLTTGFSIDLVWNAVAYDRMQTALKTFAVDETSVSGYIYHRLLGHEVEQPPMRVHLPRRFGAPGLPELNHSQVFTVKSVLQKAFSIVQGPPGTGKTVTSASIVYHLAKQNQGQTLVCAPSNVAVDQLTEKIHRTGLRVVRFCAKSRETVESRVDYLTLHYQVRHLDTPDRAELHKLQLLKEELGELSQADEKKFYSLKRAAEREILQAADVVCCTCSAAGDPRITSLRFRQCLIDEATQATEPECLIPIVLGAKQLVLVGDHCQLGPVVMCKTAAKAGLGQSLFERMVRLNLRPIRLQVQYRMHPCLSEFPSNTFYEGDLQNGVTASERMPVGDEFPWPNRERPMFFYTCLGQEEVSASGTSYLNRTEAVNVEKIVTRLLSAGVTPAQIGVVTPYDGQRAYIVSYMQRCGTLRQALYMEVEVASVDAFQGREKDYIILSCVRSNERQGIGFLNDPRRLNVALTRAKYGLVVLGNPKVLSKQPLWNNLLVHFKEQEVLVEGPLSNLKCSMVQFARPRKFAPDSRMAAANGASRGFDRMGPHGIPEGLGDGTPLFPDGGNLAVGPRGQRQNGGGRRGQGGGYGQQGGGYSQYDSQRASAFGGSQADYVTQQSFGSMSLGEPQHAYASQSAYESQQGYYGAQNFDSQFSHQSFSQDSASHTFGFSAASQDDNLAWGGAHGYETQAYDSQVFGSQPTQSHSQSQQTQ</sequence>
<dbReference type="Pfam" id="PF13087">
    <property type="entry name" value="AAA_12"/>
    <property type="match status" value="1"/>
</dbReference>
<keyword evidence="9" id="KW-0862">Zinc</keyword>
<dbReference type="InterPro" id="IPR018999">
    <property type="entry name" value="UPF1_CH/ZBD"/>
</dbReference>
<evidence type="ECO:0000256" key="11">
    <source>
        <dbReference type="PROSITE-ProRule" id="PRU01341"/>
    </source>
</evidence>
<evidence type="ECO:0000313" key="14">
    <source>
        <dbReference type="EMBL" id="KAL1508688.1"/>
    </source>
</evidence>
<dbReference type="CDD" id="cd18039">
    <property type="entry name" value="DEXXQc_UPF1"/>
    <property type="match status" value="1"/>
</dbReference>
<keyword evidence="10" id="KW-0067">ATP-binding</keyword>
<dbReference type="SUPFAM" id="SSF52540">
    <property type="entry name" value="P-loop containing nucleoside triphosphate hydrolases"/>
    <property type="match status" value="1"/>
</dbReference>
<feature type="compositionally biased region" description="Polar residues" evidence="12">
    <location>
        <begin position="26"/>
        <end position="35"/>
    </location>
</feature>
<dbReference type="GO" id="GO:0008270">
    <property type="term" value="F:zinc ion binding"/>
    <property type="evidence" value="ECO:0007669"/>
    <property type="project" value="UniProtKB-KW"/>
</dbReference>
<dbReference type="Proteomes" id="UP001515480">
    <property type="component" value="Unassembled WGS sequence"/>
</dbReference>
<comment type="similarity">
    <text evidence="2">Belongs to the DNA2/NAM7 helicase family.</text>
</comment>
<feature type="domain" description="Upf1" evidence="13">
    <location>
        <begin position="99"/>
        <end position="253"/>
    </location>
</feature>
<evidence type="ECO:0000313" key="15">
    <source>
        <dbReference type="Proteomes" id="UP001515480"/>
    </source>
</evidence>
<dbReference type="AlphaFoldDB" id="A0AB34J050"/>
<keyword evidence="3" id="KW-0963">Cytoplasm</keyword>
<organism evidence="14 15">
    <name type="scientific">Prymnesium parvum</name>
    <name type="common">Toxic golden alga</name>
    <dbReference type="NCBI Taxonomy" id="97485"/>
    <lineage>
        <taxon>Eukaryota</taxon>
        <taxon>Haptista</taxon>
        <taxon>Haptophyta</taxon>
        <taxon>Prymnesiophyceae</taxon>
        <taxon>Prymnesiales</taxon>
        <taxon>Prymnesiaceae</taxon>
        <taxon>Prymnesium</taxon>
    </lineage>
</organism>
<dbReference type="Pfam" id="PF09416">
    <property type="entry name" value="UPF1_Zn_bind"/>
    <property type="match status" value="1"/>
</dbReference>
<dbReference type="GO" id="GO:0016787">
    <property type="term" value="F:hydrolase activity"/>
    <property type="evidence" value="ECO:0007669"/>
    <property type="project" value="UniProtKB-KW"/>
</dbReference>
<evidence type="ECO:0000256" key="6">
    <source>
        <dbReference type="ARBA" id="ARBA00022771"/>
    </source>
</evidence>
<dbReference type="InterPro" id="IPR027417">
    <property type="entry name" value="P-loop_NTPase"/>
</dbReference>
<dbReference type="GO" id="GO:0003723">
    <property type="term" value="F:RNA binding"/>
    <property type="evidence" value="ECO:0007669"/>
    <property type="project" value="InterPro"/>
</dbReference>
<dbReference type="GO" id="GO:0005737">
    <property type="term" value="C:cytoplasm"/>
    <property type="evidence" value="ECO:0007669"/>
    <property type="project" value="UniProtKB-SubCell"/>
</dbReference>
<dbReference type="GO" id="GO:0000184">
    <property type="term" value="P:nuclear-transcribed mRNA catabolic process, nonsense-mediated decay"/>
    <property type="evidence" value="ECO:0007669"/>
    <property type="project" value="InterPro"/>
</dbReference>
<feature type="region of interest" description="Disordered" evidence="12">
    <location>
        <begin position="916"/>
        <end position="981"/>
    </location>
</feature>
<dbReference type="InterPro" id="IPR041679">
    <property type="entry name" value="DNA2/NAM7-like_C"/>
</dbReference>
<dbReference type="CDD" id="cd21400">
    <property type="entry name" value="ZBD_UPF1-like"/>
    <property type="match status" value="1"/>
</dbReference>
<dbReference type="Pfam" id="PF18141">
    <property type="entry name" value="UPF1_1B_dom"/>
    <property type="match status" value="1"/>
</dbReference>
<keyword evidence="5" id="KW-0547">Nucleotide-binding</keyword>
<dbReference type="InterPro" id="IPR040812">
    <property type="entry name" value="UPF1_1B_dom"/>
</dbReference>
<evidence type="ECO:0000256" key="2">
    <source>
        <dbReference type="ARBA" id="ARBA00007913"/>
    </source>
</evidence>
<keyword evidence="7" id="KW-0378">Hydrolase</keyword>
<evidence type="ECO:0000256" key="4">
    <source>
        <dbReference type="ARBA" id="ARBA00022723"/>
    </source>
</evidence>
<dbReference type="EMBL" id="JBGBPQ010000016">
    <property type="protein sequence ID" value="KAL1508688.1"/>
    <property type="molecule type" value="Genomic_DNA"/>
</dbReference>
<evidence type="ECO:0000256" key="12">
    <source>
        <dbReference type="SAM" id="MobiDB-lite"/>
    </source>
</evidence>
<comment type="caution">
    <text evidence="11">Lacks conserved residue(s) required for the propagation of feature annotation.</text>
</comment>
<evidence type="ECO:0000256" key="1">
    <source>
        <dbReference type="ARBA" id="ARBA00004496"/>
    </source>
</evidence>
<dbReference type="CDD" id="cd21407">
    <property type="entry name" value="1B_UPF1-like"/>
    <property type="match status" value="1"/>
</dbReference>
<evidence type="ECO:0000256" key="3">
    <source>
        <dbReference type="ARBA" id="ARBA00022490"/>
    </source>
</evidence>
<keyword evidence="4" id="KW-0479">Metal-binding</keyword>
<dbReference type="GO" id="GO:0005524">
    <property type="term" value="F:ATP binding"/>
    <property type="evidence" value="ECO:0007669"/>
    <property type="project" value="UniProtKB-KW"/>
</dbReference>
<feature type="compositionally biased region" description="Low complexity" evidence="12">
    <location>
        <begin position="1077"/>
        <end position="1090"/>
    </location>
</feature>
<dbReference type="InterPro" id="IPR045055">
    <property type="entry name" value="DNA2/NAM7-like"/>
</dbReference>
<dbReference type="Gene3D" id="3.40.50.300">
    <property type="entry name" value="P-loop containing nucleotide triphosphate hydrolases"/>
    <property type="match status" value="2"/>
</dbReference>
<keyword evidence="15" id="KW-1185">Reference proteome</keyword>
<feature type="region of interest" description="Disordered" evidence="12">
    <location>
        <begin position="1070"/>
        <end position="1090"/>
    </location>
</feature>
<dbReference type="GO" id="GO:0003724">
    <property type="term" value="F:RNA helicase activity"/>
    <property type="evidence" value="ECO:0007669"/>
    <property type="project" value="InterPro"/>
</dbReference>
<accession>A0AB34J050</accession>
<dbReference type="Gene3D" id="2.40.30.230">
    <property type="match status" value="1"/>
</dbReference>
<dbReference type="PANTHER" id="PTHR10887">
    <property type="entry name" value="DNA2/NAM7 HELICASE FAMILY"/>
    <property type="match status" value="1"/>
</dbReference>
<dbReference type="Pfam" id="PF13086">
    <property type="entry name" value="AAA_11"/>
    <property type="match status" value="2"/>
</dbReference>
<comment type="caution">
    <text evidence="14">The sequence shown here is derived from an EMBL/GenBank/DDBJ whole genome shotgun (WGS) entry which is preliminary data.</text>
</comment>
<dbReference type="FunFam" id="3.40.50.300:FF:000097">
    <property type="entry name" value="Regulator of nonsense transcripts 1"/>
    <property type="match status" value="1"/>
</dbReference>
<feature type="compositionally biased region" description="Gly residues" evidence="12">
    <location>
        <begin position="955"/>
        <end position="974"/>
    </location>
</feature>
<dbReference type="CDD" id="cd18808">
    <property type="entry name" value="SF1_C_Upf1"/>
    <property type="match status" value="1"/>
</dbReference>
<protein>
    <recommendedName>
        <fullName evidence="13">Upf1 domain-containing protein</fullName>
    </recommendedName>
</protein>
<evidence type="ECO:0000259" key="13">
    <source>
        <dbReference type="PROSITE" id="PS51997"/>
    </source>
</evidence>
<dbReference type="InterPro" id="IPR041677">
    <property type="entry name" value="DNA2/NAM7_AAA_11"/>
</dbReference>